<feature type="region of interest" description="Disordered" evidence="1">
    <location>
        <begin position="48"/>
        <end position="74"/>
    </location>
</feature>
<accession>A0AAN9E1N7</accession>
<evidence type="ECO:0000256" key="2">
    <source>
        <dbReference type="SAM" id="Phobius"/>
    </source>
</evidence>
<dbReference type="AlphaFoldDB" id="A0AAN9E1N7"/>
<keyword evidence="2" id="KW-0472">Membrane</keyword>
<keyword evidence="4" id="KW-1185">Reference proteome</keyword>
<sequence>MPITKQKKNVAQSDFAHSIKTPTSSFYQNTSSSTVYLKLHSIYQNSNLHARPPPTSTLERHQPPPVPSFRSATRLSPLPDRYPADLRSNLSRGRLTIRSPSPPATDPTTFDLQLKPLSSLAAEYQSGTPIFLKNIKVINILLPWFIGYLVLICKLWQIALRCS</sequence>
<keyword evidence="2" id="KW-1133">Transmembrane helix</keyword>
<comment type="caution">
    <text evidence="3">The sequence shown here is derived from an EMBL/GenBank/DDBJ whole genome shotgun (WGS) entry which is preliminary data.</text>
</comment>
<reference evidence="3 4" key="1">
    <citation type="submission" date="2024-01" db="EMBL/GenBank/DDBJ databases">
        <title>The genomes of 5 underutilized Papilionoideae crops provide insights into root nodulation and disease resistanc.</title>
        <authorList>
            <person name="Yuan L."/>
        </authorList>
    </citation>
    <scope>NUCLEOTIDE SEQUENCE [LARGE SCALE GENOMIC DNA]</scope>
    <source>
        <strain evidence="3">ZHUSHIDOU_FW_LH</strain>
        <tissue evidence="3">Leaf</tissue>
    </source>
</reference>
<protein>
    <submittedName>
        <fullName evidence="3">Uncharacterized protein</fullName>
    </submittedName>
</protein>
<feature type="transmembrane region" description="Helical" evidence="2">
    <location>
        <begin position="140"/>
        <end position="159"/>
    </location>
</feature>
<dbReference type="Proteomes" id="UP001372338">
    <property type="component" value="Unassembled WGS sequence"/>
</dbReference>
<evidence type="ECO:0000256" key="1">
    <source>
        <dbReference type="SAM" id="MobiDB-lite"/>
    </source>
</evidence>
<dbReference type="EMBL" id="JAYWIO010000008">
    <property type="protein sequence ID" value="KAK7244879.1"/>
    <property type="molecule type" value="Genomic_DNA"/>
</dbReference>
<name>A0AAN9E1N7_CROPI</name>
<gene>
    <name evidence="3" type="ORF">RIF29_39708</name>
</gene>
<keyword evidence="2" id="KW-0812">Transmembrane</keyword>
<evidence type="ECO:0000313" key="4">
    <source>
        <dbReference type="Proteomes" id="UP001372338"/>
    </source>
</evidence>
<organism evidence="3 4">
    <name type="scientific">Crotalaria pallida</name>
    <name type="common">Smooth rattlebox</name>
    <name type="synonym">Crotalaria striata</name>
    <dbReference type="NCBI Taxonomy" id="3830"/>
    <lineage>
        <taxon>Eukaryota</taxon>
        <taxon>Viridiplantae</taxon>
        <taxon>Streptophyta</taxon>
        <taxon>Embryophyta</taxon>
        <taxon>Tracheophyta</taxon>
        <taxon>Spermatophyta</taxon>
        <taxon>Magnoliopsida</taxon>
        <taxon>eudicotyledons</taxon>
        <taxon>Gunneridae</taxon>
        <taxon>Pentapetalae</taxon>
        <taxon>rosids</taxon>
        <taxon>fabids</taxon>
        <taxon>Fabales</taxon>
        <taxon>Fabaceae</taxon>
        <taxon>Papilionoideae</taxon>
        <taxon>50 kb inversion clade</taxon>
        <taxon>genistoids sensu lato</taxon>
        <taxon>core genistoids</taxon>
        <taxon>Crotalarieae</taxon>
        <taxon>Crotalaria</taxon>
    </lineage>
</organism>
<proteinExistence type="predicted"/>
<evidence type="ECO:0000313" key="3">
    <source>
        <dbReference type="EMBL" id="KAK7244879.1"/>
    </source>
</evidence>